<dbReference type="InterPro" id="IPR038718">
    <property type="entry name" value="SNF2-like_sf"/>
</dbReference>
<dbReference type="Gene3D" id="3.40.50.300">
    <property type="entry name" value="P-loop containing nucleotide triphosphate hydrolases"/>
    <property type="match status" value="1"/>
</dbReference>
<evidence type="ECO:0000313" key="6">
    <source>
        <dbReference type="Proteomes" id="UP000283872"/>
    </source>
</evidence>
<dbReference type="CDD" id="cd18793">
    <property type="entry name" value="SF2_C_SNF"/>
    <property type="match status" value="1"/>
</dbReference>
<dbReference type="InterPro" id="IPR025202">
    <property type="entry name" value="PLD-like_dom"/>
</dbReference>
<dbReference type="GO" id="GO:0005524">
    <property type="term" value="F:ATP binding"/>
    <property type="evidence" value="ECO:0007669"/>
    <property type="project" value="InterPro"/>
</dbReference>
<proteinExistence type="predicted"/>
<dbReference type="GO" id="GO:0003677">
    <property type="term" value="F:DNA binding"/>
    <property type="evidence" value="ECO:0007669"/>
    <property type="project" value="InterPro"/>
</dbReference>
<keyword evidence="5" id="KW-0347">Helicase</keyword>
<dbReference type="SMART" id="SM00490">
    <property type="entry name" value="HELICc"/>
    <property type="match status" value="1"/>
</dbReference>
<feature type="coiled-coil region" evidence="2">
    <location>
        <begin position="707"/>
        <end position="734"/>
    </location>
</feature>
<dbReference type="GO" id="GO:0016787">
    <property type="term" value="F:hydrolase activity"/>
    <property type="evidence" value="ECO:0007669"/>
    <property type="project" value="UniProtKB-KW"/>
</dbReference>
<sequence length="1166" mass="133757">MDSQLYQIDNSLLLDNSNDALNMVNAISVLTAHPACRTIKIATGYWDIPGTSLVLKTLEQFLHKEGTKVQLLIGADPVARVNQLKNPLYKDAKFPQDYIKRDIHELEVKEEYVSVVRMIREYCKNDETESKLQIRIYQKDDEGNVQFFHSKCYIFLGENFAKGIIGSSNFTQKGLQGNSELNYLEWDNGKVSLVPNEYSHSKGHVFWFDEKWKLSESWNQYFLEEVLHGSPIDKKAEEKETTLRASEDAPLTPYELYVKLLNYKFGDIVDLNQQQLIESYLPERYDPLDYQIQAVKQCFSIMREHGGFMLADVVGLGKTIVGALVIKYFLTMPDDDGRERKVLVITPPAIRSAWLETLDEFDQGKDNKMMPLVDFVTTGSIGNIADVEDDAADSGEFDSALEFKNYGMILIDESHRFRNSQTAMYQSQNKLIGDIGSATGFYPYIGLLSATPQNNRPADLQNQIYLFERNHTDSTLKKARGGNLEGYFSAINKKYAELIAAPKDEDGEVRELTAEEKALRRDELKALSQDIRDHILEDILVRRTRTDIRRYYGGSLKFPKISGPHMLKYKMEDGLAKLFAETMNCIAPTIKVEFMQGKGLGYYRYRAIEFLLDSDIKALYKGGNIDPDRYSRQLAKIMQTNLVKRIESSFSAFKTSLANLRQYTQNMIEMWEANTIFICPDINVNAELDREKKLAREKRLCTFAECVDDLRKKIKRLDENGKNDKKRNRELTRDSFNEKYIECLRKDLTIIEFLCKRWNAYSYDPKLEAFKKCLTGVLFDKQRNPAQKLVIFSEAIDTVDNIKLAVETTNPSLRVLTVKASNRDDLEQTIQENFDANYKGTWKDDYQVIIATEVLAEGINLHRANCILNYDAPWNATRLMQRIGRVNRIGSTADTVYVYNFMPSAQGDAQIQLVQKAYTKLQSFHTLFGEDSQVFTSDEEVMHYDLNIQVNGEESPMEKYISELKEYKAANPLRFEQIVAKESGLELAIPTGEGNSYFLVRNKRLSGMFVKVDKDGKAQLLSGIDMYCEFRTNPDVQTCQLPDDWDKRKAAAELEVNRALNHVNLHVRNSEKATLAKEIITRMKNELTLSKSSRKILANAFNFISNGNIDIINKVIALDKNRNSGPSLFELKQDEIDDILEREIQKIVERVQVRNGKAEVYMALSK</sequence>
<name>A0A3R5ZKK5_9BACT</name>
<dbReference type="SMART" id="SM00487">
    <property type="entry name" value="DEXDc"/>
    <property type="match status" value="1"/>
</dbReference>
<dbReference type="PROSITE" id="PS51194">
    <property type="entry name" value="HELICASE_CTER"/>
    <property type="match status" value="1"/>
</dbReference>
<evidence type="ECO:0000259" key="3">
    <source>
        <dbReference type="PROSITE" id="PS51192"/>
    </source>
</evidence>
<dbReference type="Gene3D" id="3.30.870.10">
    <property type="entry name" value="Endonuclease Chain A"/>
    <property type="match status" value="1"/>
</dbReference>
<evidence type="ECO:0000256" key="1">
    <source>
        <dbReference type="ARBA" id="ARBA00022801"/>
    </source>
</evidence>
<dbReference type="Pfam" id="PF13091">
    <property type="entry name" value="PLDc_2"/>
    <property type="match status" value="1"/>
</dbReference>
<organism evidence="5 6">
    <name type="scientific">Segatella copri</name>
    <dbReference type="NCBI Taxonomy" id="165179"/>
    <lineage>
        <taxon>Bacteria</taxon>
        <taxon>Pseudomonadati</taxon>
        <taxon>Bacteroidota</taxon>
        <taxon>Bacteroidia</taxon>
        <taxon>Bacteroidales</taxon>
        <taxon>Prevotellaceae</taxon>
        <taxon>Segatella</taxon>
    </lineage>
</organism>
<keyword evidence="1" id="KW-0378">Hydrolase</keyword>
<dbReference type="Pfam" id="PF04851">
    <property type="entry name" value="ResIII"/>
    <property type="match status" value="1"/>
</dbReference>
<feature type="domain" description="Helicase ATP-binding" evidence="3">
    <location>
        <begin position="299"/>
        <end position="470"/>
    </location>
</feature>
<dbReference type="RefSeq" id="WP_118085701.1">
    <property type="nucleotide sequence ID" value="NZ_QRVA01000007.1"/>
</dbReference>
<keyword evidence="5" id="KW-0547">Nucleotide-binding</keyword>
<dbReference type="InterPro" id="IPR001650">
    <property type="entry name" value="Helicase_C-like"/>
</dbReference>
<dbReference type="SUPFAM" id="SSF52540">
    <property type="entry name" value="P-loop containing nucleoside triphosphate hydrolases"/>
    <property type="match status" value="2"/>
</dbReference>
<dbReference type="Gene3D" id="3.40.50.10810">
    <property type="entry name" value="Tandem AAA-ATPase domain"/>
    <property type="match status" value="1"/>
</dbReference>
<dbReference type="PANTHER" id="PTHR45766:SF6">
    <property type="entry name" value="SWI_SNF-RELATED MATRIX-ASSOCIATED ACTIN-DEPENDENT REGULATOR OF CHROMATIN SUBFAMILY A-LIKE PROTEIN 1"/>
    <property type="match status" value="1"/>
</dbReference>
<dbReference type="PANTHER" id="PTHR45766">
    <property type="entry name" value="DNA ANNEALING HELICASE AND ENDONUCLEASE ZRANB3 FAMILY MEMBER"/>
    <property type="match status" value="1"/>
</dbReference>
<gene>
    <name evidence="5" type="ORF">DWY11_04620</name>
</gene>
<dbReference type="InterPro" id="IPR027417">
    <property type="entry name" value="P-loop_NTPase"/>
</dbReference>
<evidence type="ECO:0000256" key="2">
    <source>
        <dbReference type="SAM" id="Coils"/>
    </source>
</evidence>
<evidence type="ECO:0000259" key="4">
    <source>
        <dbReference type="PROSITE" id="PS51194"/>
    </source>
</evidence>
<evidence type="ECO:0000313" key="5">
    <source>
        <dbReference type="EMBL" id="RGS17340.1"/>
    </source>
</evidence>
<dbReference type="InterPro" id="IPR014001">
    <property type="entry name" value="Helicase_ATP-bd"/>
</dbReference>
<keyword evidence="5" id="KW-0067">ATP-binding</keyword>
<dbReference type="InterPro" id="IPR049730">
    <property type="entry name" value="SNF2/RAD54-like_C"/>
</dbReference>
<dbReference type="EMBL" id="QRVA01000007">
    <property type="protein sequence ID" value="RGS17340.1"/>
    <property type="molecule type" value="Genomic_DNA"/>
</dbReference>
<dbReference type="Proteomes" id="UP000283872">
    <property type="component" value="Unassembled WGS sequence"/>
</dbReference>
<dbReference type="AlphaFoldDB" id="A0A3R5ZKK5"/>
<reference evidence="5 6" key="1">
    <citation type="submission" date="2018-08" db="EMBL/GenBank/DDBJ databases">
        <title>A genome reference for cultivated species of the human gut microbiota.</title>
        <authorList>
            <person name="Zou Y."/>
            <person name="Xue W."/>
            <person name="Luo G."/>
        </authorList>
    </citation>
    <scope>NUCLEOTIDE SEQUENCE [LARGE SCALE GENOMIC DNA]</scope>
    <source>
        <strain evidence="5 6">AF24-12</strain>
    </source>
</reference>
<keyword evidence="2" id="KW-0175">Coiled coil</keyword>
<dbReference type="PROSITE" id="PS51192">
    <property type="entry name" value="HELICASE_ATP_BIND_1"/>
    <property type="match status" value="1"/>
</dbReference>
<dbReference type="Pfam" id="PF00271">
    <property type="entry name" value="Helicase_C"/>
    <property type="match status" value="1"/>
</dbReference>
<accession>A0A3R5ZKK5</accession>
<dbReference type="GO" id="GO:0004386">
    <property type="term" value="F:helicase activity"/>
    <property type="evidence" value="ECO:0007669"/>
    <property type="project" value="UniProtKB-KW"/>
</dbReference>
<feature type="domain" description="Helicase C-terminal" evidence="4">
    <location>
        <begin position="762"/>
        <end position="942"/>
    </location>
</feature>
<protein>
    <submittedName>
        <fullName evidence="5">ATP-dependent helicase</fullName>
    </submittedName>
</protein>
<comment type="caution">
    <text evidence="5">The sequence shown here is derived from an EMBL/GenBank/DDBJ whole genome shotgun (WGS) entry which is preliminary data.</text>
</comment>
<dbReference type="InterPro" id="IPR006935">
    <property type="entry name" value="Helicase/UvrB_N"/>
</dbReference>